<feature type="transmembrane region" description="Helical" evidence="2">
    <location>
        <begin position="294"/>
        <end position="312"/>
    </location>
</feature>
<feature type="transmembrane region" description="Helical" evidence="2">
    <location>
        <begin position="30"/>
        <end position="54"/>
    </location>
</feature>
<organism evidence="3 4">
    <name type="scientific">Candidatus Fimiplasma intestinipullorum</name>
    <dbReference type="NCBI Taxonomy" id="2840825"/>
    <lineage>
        <taxon>Bacteria</taxon>
        <taxon>Bacillati</taxon>
        <taxon>Bacillota</taxon>
        <taxon>Clostridia</taxon>
        <taxon>Eubacteriales</taxon>
        <taxon>Candidatus Fimiplasma</taxon>
    </lineage>
</organism>
<feature type="transmembrane region" description="Helical" evidence="2">
    <location>
        <begin position="186"/>
        <end position="206"/>
    </location>
</feature>
<evidence type="ECO:0000256" key="2">
    <source>
        <dbReference type="SAM" id="Phobius"/>
    </source>
</evidence>
<dbReference type="Gene3D" id="1.20.1250.20">
    <property type="entry name" value="MFS general substrate transporter like domains"/>
    <property type="match status" value="1"/>
</dbReference>
<keyword evidence="2" id="KW-0472">Membrane</keyword>
<dbReference type="InterPro" id="IPR011701">
    <property type="entry name" value="MFS"/>
</dbReference>
<protein>
    <submittedName>
        <fullName evidence="3">MFS transporter</fullName>
    </submittedName>
</protein>
<sequence>MKQKCVSVSREPFKHSNMNKLPSLSKDTRYLLLIGMLYLTGTNIAMTFIQIYLVRLTSDIGGIILQNVLNYAALLASYMLGSQLARYWKMRSILLGGLLFTASYYLCILLLQEKTSAFLVPLGLLNGIGQGLYYFSFNLLVGAHVEENEQGRFFSWQQSFNYAAGVGLPVLSGLLISHFASLLGYVILFALSLALFALAALLSRYLRGMQILQKMHVIGVLTERGNRYWQTDAYYHFSNGMREAIFNQIFTLFAYTIVTSEKVIGQYQSLMAVVGIFSSTLIASRFHRHNQRSFHLLAAILYALIMFILGYFQTPWALRTTYLGLGIVYCWNQTIFQSMKYRLAELAAGRFQPSDYMIACEFPLAFGRIAGLLLALGAVSCWPVEAAYPILMVTDGLFWLVDHFVIDKKIQWLTEKL</sequence>
<feature type="transmembrane region" description="Helical" evidence="2">
    <location>
        <begin position="60"/>
        <end position="81"/>
    </location>
</feature>
<gene>
    <name evidence="3" type="ORF">IAD15_02650</name>
</gene>
<dbReference type="GO" id="GO:0022857">
    <property type="term" value="F:transmembrane transporter activity"/>
    <property type="evidence" value="ECO:0007669"/>
    <property type="project" value="InterPro"/>
</dbReference>
<feature type="transmembrane region" description="Helical" evidence="2">
    <location>
        <begin position="118"/>
        <end position="141"/>
    </location>
</feature>
<accession>A0A9D1HM45</accession>
<dbReference type="InterPro" id="IPR052528">
    <property type="entry name" value="Sugar_transport-like"/>
</dbReference>
<evidence type="ECO:0000256" key="1">
    <source>
        <dbReference type="ARBA" id="ARBA00004651"/>
    </source>
</evidence>
<dbReference type="InterPro" id="IPR036259">
    <property type="entry name" value="MFS_trans_sf"/>
</dbReference>
<proteinExistence type="predicted"/>
<dbReference type="GO" id="GO:0005886">
    <property type="term" value="C:plasma membrane"/>
    <property type="evidence" value="ECO:0007669"/>
    <property type="project" value="UniProtKB-SubCell"/>
</dbReference>
<name>A0A9D1HM45_9FIRM</name>
<keyword evidence="2" id="KW-0812">Transmembrane</keyword>
<dbReference type="EMBL" id="DVMJ01000018">
    <property type="protein sequence ID" value="HIU12951.1"/>
    <property type="molecule type" value="Genomic_DNA"/>
</dbReference>
<reference evidence="3" key="2">
    <citation type="journal article" date="2021" name="PeerJ">
        <title>Extensive microbial diversity within the chicken gut microbiome revealed by metagenomics and culture.</title>
        <authorList>
            <person name="Gilroy R."/>
            <person name="Ravi A."/>
            <person name="Getino M."/>
            <person name="Pursley I."/>
            <person name="Horton D.L."/>
            <person name="Alikhan N.F."/>
            <person name="Baker D."/>
            <person name="Gharbi K."/>
            <person name="Hall N."/>
            <person name="Watson M."/>
            <person name="Adriaenssens E.M."/>
            <person name="Foster-Nyarko E."/>
            <person name="Jarju S."/>
            <person name="Secka A."/>
            <person name="Antonio M."/>
            <person name="Oren A."/>
            <person name="Chaudhuri R.R."/>
            <person name="La Ragione R."/>
            <person name="Hildebrand F."/>
            <person name="Pallen M.J."/>
        </authorList>
    </citation>
    <scope>NUCLEOTIDE SEQUENCE</scope>
    <source>
        <strain evidence="3">CHK195-11698</strain>
    </source>
</reference>
<dbReference type="PANTHER" id="PTHR23526">
    <property type="entry name" value="INTEGRAL MEMBRANE TRANSPORT PROTEIN-RELATED"/>
    <property type="match status" value="1"/>
</dbReference>
<evidence type="ECO:0000313" key="3">
    <source>
        <dbReference type="EMBL" id="HIU12951.1"/>
    </source>
</evidence>
<dbReference type="PANTHER" id="PTHR23526:SF2">
    <property type="entry name" value="MAJOR FACILITATOR SUPERFAMILY (MFS) PROFILE DOMAIN-CONTAINING PROTEIN"/>
    <property type="match status" value="1"/>
</dbReference>
<reference evidence="3" key="1">
    <citation type="submission" date="2020-10" db="EMBL/GenBank/DDBJ databases">
        <authorList>
            <person name="Gilroy R."/>
        </authorList>
    </citation>
    <scope>NUCLEOTIDE SEQUENCE</scope>
    <source>
        <strain evidence="3">CHK195-11698</strain>
    </source>
</reference>
<comment type="subcellular location">
    <subcellularLocation>
        <location evidence="1">Cell membrane</location>
        <topology evidence="1">Multi-pass membrane protein</topology>
    </subcellularLocation>
</comment>
<dbReference type="SUPFAM" id="SSF103473">
    <property type="entry name" value="MFS general substrate transporter"/>
    <property type="match status" value="1"/>
</dbReference>
<dbReference type="AlphaFoldDB" id="A0A9D1HM45"/>
<evidence type="ECO:0000313" key="4">
    <source>
        <dbReference type="Proteomes" id="UP000824175"/>
    </source>
</evidence>
<feature type="transmembrane region" description="Helical" evidence="2">
    <location>
        <begin position="93"/>
        <end position="112"/>
    </location>
</feature>
<dbReference type="Proteomes" id="UP000824175">
    <property type="component" value="Unassembled WGS sequence"/>
</dbReference>
<comment type="caution">
    <text evidence="3">The sequence shown here is derived from an EMBL/GenBank/DDBJ whole genome shotgun (WGS) entry which is preliminary data.</text>
</comment>
<dbReference type="Pfam" id="PF07690">
    <property type="entry name" value="MFS_1"/>
    <property type="match status" value="1"/>
</dbReference>
<feature type="transmembrane region" description="Helical" evidence="2">
    <location>
        <begin position="162"/>
        <end position="180"/>
    </location>
</feature>
<keyword evidence="2" id="KW-1133">Transmembrane helix</keyword>